<organism evidence="2 3">
    <name type="scientific">Phytophthora megakarya</name>
    <dbReference type="NCBI Taxonomy" id="4795"/>
    <lineage>
        <taxon>Eukaryota</taxon>
        <taxon>Sar</taxon>
        <taxon>Stramenopiles</taxon>
        <taxon>Oomycota</taxon>
        <taxon>Peronosporomycetes</taxon>
        <taxon>Peronosporales</taxon>
        <taxon>Peronosporaceae</taxon>
        <taxon>Phytophthora</taxon>
    </lineage>
</organism>
<sequence length="167" mass="17746">MSVASILLARSETTQSLVPLHSPVSLFRLHIIMIGAPTFKTILWGGIPEKFSEFRNSCSNRLLSATPSRLSVERYSFVSPVRRAATISLILRTFALVGARIVRSSKYSLGNSSVLIPGYTASIKALTLRVCLSSSASSTSGGTLSESGATSCTISSKSRGLWSSTLG</sequence>
<dbReference type="EMBL" id="NBNE01012415">
    <property type="protein sequence ID" value="OWY95857.1"/>
    <property type="molecule type" value="Genomic_DNA"/>
</dbReference>
<proteinExistence type="predicted"/>
<dbReference type="AlphaFoldDB" id="A0A225URZ0"/>
<feature type="compositionally biased region" description="Polar residues" evidence="1">
    <location>
        <begin position="152"/>
        <end position="167"/>
    </location>
</feature>
<accession>A0A225URZ0</accession>
<keyword evidence="3" id="KW-1185">Reference proteome</keyword>
<dbReference type="Proteomes" id="UP000198211">
    <property type="component" value="Unassembled WGS sequence"/>
</dbReference>
<name>A0A225URZ0_9STRA</name>
<feature type="region of interest" description="Disordered" evidence="1">
    <location>
        <begin position="138"/>
        <end position="167"/>
    </location>
</feature>
<evidence type="ECO:0000313" key="3">
    <source>
        <dbReference type="Proteomes" id="UP000198211"/>
    </source>
</evidence>
<reference evidence="3" key="1">
    <citation type="submission" date="2017-03" db="EMBL/GenBank/DDBJ databases">
        <title>Phytopthora megakarya and P. palmivora, two closely related causual agents of cacao black pod achieved similar genome size and gene model numbers by different mechanisms.</title>
        <authorList>
            <person name="Ali S."/>
            <person name="Shao J."/>
            <person name="Larry D.J."/>
            <person name="Kronmiller B."/>
            <person name="Shen D."/>
            <person name="Strem M.D."/>
            <person name="Melnick R.L."/>
            <person name="Guiltinan M.J."/>
            <person name="Tyler B.M."/>
            <person name="Meinhardt L.W."/>
            <person name="Bailey B.A."/>
        </authorList>
    </citation>
    <scope>NUCLEOTIDE SEQUENCE [LARGE SCALE GENOMIC DNA]</scope>
    <source>
        <strain evidence="3">zdho120</strain>
    </source>
</reference>
<evidence type="ECO:0000256" key="1">
    <source>
        <dbReference type="SAM" id="MobiDB-lite"/>
    </source>
</evidence>
<evidence type="ECO:0000313" key="2">
    <source>
        <dbReference type="EMBL" id="OWY95857.1"/>
    </source>
</evidence>
<protein>
    <submittedName>
        <fullName evidence="2">Uncharacterized protein</fullName>
    </submittedName>
</protein>
<comment type="caution">
    <text evidence="2">The sequence shown here is derived from an EMBL/GenBank/DDBJ whole genome shotgun (WGS) entry which is preliminary data.</text>
</comment>
<gene>
    <name evidence="2" type="ORF">PHMEG_00034029</name>
</gene>
<dbReference type="OrthoDB" id="127414at2759"/>
<feature type="compositionally biased region" description="Low complexity" evidence="1">
    <location>
        <begin position="138"/>
        <end position="151"/>
    </location>
</feature>